<dbReference type="Proteomes" id="UP000193136">
    <property type="component" value="Unassembled WGS sequence"/>
</dbReference>
<dbReference type="AlphaFoldDB" id="A0A1X0Y3X0"/>
<dbReference type="STRING" id="1969733.B5V00_09215"/>
<organism evidence="1 2">
    <name type="scientific">Geothermobacter hydrogeniphilus</name>
    <dbReference type="NCBI Taxonomy" id="1969733"/>
    <lineage>
        <taxon>Bacteria</taxon>
        <taxon>Pseudomonadati</taxon>
        <taxon>Thermodesulfobacteriota</taxon>
        <taxon>Desulfuromonadia</taxon>
        <taxon>Desulfuromonadales</taxon>
        <taxon>Geothermobacteraceae</taxon>
        <taxon>Geothermobacter</taxon>
    </lineage>
</organism>
<dbReference type="EMBL" id="NAAD01000010">
    <property type="protein sequence ID" value="ORJ59843.1"/>
    <property type="molecule type" value="Genomic_DNA"/>
</dbReference>
<name>A0A1X0Y3X0_9BACT</name>
<protein>
    <submittedName>
        <fullName evidence="1">Uncharacterized protein</fullName>
    </submittedName>
</protein>
<evidence type="ECO:0000313" key="2">
    <source>
        <dbReference type="Proteomes" id="UP000193136"/>
    </source>
</evidence>
<dbReference type="RefSeq" id="WP_085010493.1">
    <property type="nucleotide sequence ID" value="NZ_NAAD01000010.1"/>
</dbReference>
<accession>A0A1X0Y3X0</accession>
<keyword evidence="2" id="KW-1185">Reference proteome</keyword>
<comment type="caution">
    <text evidence="1">The sequence shown here is derived from an EMBL/GenBank/DDBJ whole genome shotgun (WGS) entry which is preliminary data.</text>
</comment>
<evidence type="ECO:0000313" key="1">
    <source>
        <dbReference type="EMBL" id="ORJ59843.1"/>
    </source>
</evidence>
<proteinExistence type="predicted"/>
<gene>
    <name evidence="1" type="ORF">B5V00_09215</name>
</gene>
<sequence>MDREHQLGEYLKGALAGKLIDSNVRRASCEEQRTARENSSVLRLDAPEVLVVRSRQDLCVHVNNFSSRPARGTLLLRGDETARGVSYEFDAPFELDADDGHCCISFPWRAPAYPTRIKWSASVHFENQMGFSLPECSAATVVVREFSNPVHLS</sequence>
<reference evidence="1 2" key="1">
    <citation type="submission" date="2017-03" db="EMBL/GenBank/DDBJ databases">
        <title>Genome sequence of Geothermobacter sp. EPR-M, Deep-Sea Iron Reducer.</title>
        <authorList>
            <person name="Tully B."/>
            <person name="Savalia P."/>
            <person name="Abuyen K."/>
            <person name="Baughan C."/>
            <person name="Romero E."/>
            <person name="Ronkowski C."/>
            <person name="Torres B."/>
            <person name="Tremblay J."/>
            <person name="Trujillo A."/>
            <person name="Tyler M."/>
            <person name="Perez-Rodriguez I."/>
            <person name="Amend J."/>
        </authorList>
    </citation>
    <scope>NUCLEOTIDE SEQUENCE [LARGE SCALE GENOMIC DNA]</scope>
    <source>
        <strain evidence="1 2">EPR-M</strain>
    </source>
</reference>
<dbReference type="OrthoDB" id="5714489at2"/>